<accession>A0AAD3TIN5</accession>
<organism evidence="1 2">
    <name type="scientific">Nepenthes gracilis</name>
    <name type="common">Slender pitcher plant</name>
    <dbReference type="NCBI Taxonomy" id="150966"/>
    <lineage>
        <taxon>Eukaryota</taxon>
        <taxon>Viridiplantae</taxon>
        <taxon>Streptophyta</taxon>
        <taxon>Embryophyta</taxon>
        <taxon>Tracheophyta</taxon>
        <taxon>Spermatophyta</taxon>
        <taxon>Magnoliopsida</taxon>
        <taxon>eudicotyledons</taxon>
        <taxon>Gunneridae</taxon>
        <taxon>Pentapetalae</taxon>
        <taxon>Caryophyllales</taxon>
        <taxon>Nepenthaceae</taxon>
        <taxon>Nepenthes</taxon>
    </lineage>
</organism>
<name>A0AAD3TIN5_NEPGR</name>
<dbReference type="Proteomes" id="UP001279734">
    <property type="component" value="Unassembled WGS sequence"/>
</dbReference>
<dbReference type="AlphaFoldDB" id="A0AAD3TIN5"/>
<keyword evidence="2" id="KW-1185">Reference proteome</keyword>
<evidence type="ECO:0000313" key="2">
    <source>
        <dbReference type="Proteomes" id="UP001279734"/>
    </source>
</evidence>
<reference evidence="1" key="1">
    <citation type="submission" date="2023-05" db="EMBL/GenBank/DDBJ databases">
        <title>Nepenthes gracilis genome sequencing.</title>
        <authorList>
            <person name="Fukushima K."/>
        </authorList>
    </citation>
    <scope>NUCLEOTIDE SEQUENCE</scope>
    <source>
        <strain evidence="1">SING2019-196</strain>
    </source>
</reference>
<gene>
    <name evidence="1" type="ORF">Nepgr_031719</name>
</gene>
<evidence type="ECO:0000313" key="1">
    <source>
        <dbReference type="EMBL" id="GMH29876.1"/>
    </source>
</evidence>
<sequence length="187" mass="19717">MVVCSSAVPNSASVLEDVVLKPEQHFSSVALDDNEAGLGATSSFPLASVLPEIDIMLRPDSAPLLGPSTGSDGVAADVKEEASALWNPALVGMDCGRNKGPEVDSSLMRFECSVEGNFMTIPELVVGPHSADYSSDPGCSNADDELPNVVVCVSGDCCVDLEGQIDSESIRRFLEPRLYSLVSLLER</sequence>
<dbReference type="EMBL" id="BSYO01000037">
    <property type="protein sequence ID" value="GMH29876.1"/>
    <property type="molecule type" value="Genomic_DNA"/>
</dbReference>
<comment type="caution">
    <text evidence="1">The sequence shown here is derived from an EMBL/GenBank/DDBJ whole genome shotgun (WGS) entry which is preliminary data.</text>
</comment>
<proteinExistence type="predicted"/>
<protein>
    <submittedName>
        <fullName evidence="1">Uncharacterized protein</fullName>
    </submittedName>
</protein>